<dbReference type="OrthoDB" id="9806565at2"/>
<dbReference type="SUPFAM" id="SSF51905">
    <property type="entry name" value="FAD/NAD(P)-binding domain"/>
    <property type="match status" value="1"/>
</dbReference>
<dbReference type="GO" id="GO:0016628">
    <property type="term" value="F:oxidoreductase activity, acting on the CH-CH group of donors, NAD or NADP as acceptor"/>
    <property type="evidence" value="ECO:0007669"/>
    <property type="project" value="InterPro"/>
</dbReference>
<dbReference type="NCBIfam" id="TIGR02032">
    <property type="entry name" value="GG-red-SF"/>
    <property type="match status" value="1"/>
</dbReference>
<dbReference type="Proteomes" id="UP000295777">
    <property type="component" value="Unassembled WGS sequence"/>
</dbReference>
<sequence length="372" mass="41625">MVYDVAVSGLGPAGTAFLKGIEGSGLKVIAFDRAEFPRKKLCAGGLTPKAYSLLSSLFSQVERVVRVRVHKFVLCNGGKKVILPSEEVLTYLTDRKELDNFLFESSVKSSDFTVHTKEAVLGVEREGELWRIKTEKGTYRARVVVASDGANSRIARQLKVKRDFGFTFEVDVETPYREEILIDFTDFDWGYYWIFPKGDFVTAGLGEFRKKVPDLKEKLERFNRKHGVVGKTLSSGGFPIPCGKRKNDVLRDRVLFLGDAGGLVDPLTGEGIYSAVKSGVIAADAVRKAFETGDFKVLELYKRVVDEELGSEFFWARVVGNLFFKFKSLNFYVVEKEGSVGQITAELLSGKISYRQGIKEFFKLLLKLLARG</sequence>
<dbReference type="PANTHER" id="PTHR42685:SF22">
    <property type="entry name" value="CONDITIONED MEDIUM FACTOR RECEPTOR 1"/>
    <property type="match status" value="1"/>
</dbReference>
<protein>
    <submittedName>
        <fullName evidence="1">Geranylgeranyl reductase family protein</fullName>
    </submittedName>
</protein>
<dbReference type="PANTHER" id="PTHR42685">
    <property type="entry name" value="GERANYLGERANYL DIPHOSPHATE REDUCTASE"/>
    <property type="match status" value="1"/>
</dbReference>
<organism evidence="1 2">
    <name type="scientific">Phorcysia thermohydrogeniphila</name>
    <dbReference type="NCBI Taxonomy" id="936138"/>
    <lineage>
        <taxon>Bacteria</taxon>
        <taxon>Pseudomonadati</taxon>
        <taxon>Aquificota</taxon>
        <taxon>Aquificia</taxon>
        <taxon>Desulfurobacteriales</taxon>
        <taxon>Desulfurobacteriaceae</taxon>
        <taxon>Phorcysia</taxon>
    </lineage>
</organism>
<dbReference type="RefSeq" id="WP_132527099.1">
    <property type="nucleotide sequence ID" value="NZ_SMFV01000004.1"/>
</dbReference>
<dbReference type="InterPro" id="IPR050407">
    <property type="entry name" value="Geranylgeranyl_reductase"/>
</dbReference>
<dbReference type="AlphaFoldDB" id="A0A4R1G7I0"/>
<dbReference type="Gene3D" id="3.50.50.60">
    <property type="entry name" value="FAD/NAD(P)-binding domain"/>
    <property type="match status" value="1"/>
</dbReference>
<evidence type="ECO:0000313" key="2">
    <source>
        <dbReference type="Proteomes" id="UP000295777"/>
    </source>
</evidence>
<name>A0A4R1G7I0_9BACT</name>
<gene>
    <name evidence="1" type="ORF">CLV27_1354</name>
</gene>
<dbReference type="PRINTS" id="PR00420">
    <property type="entry name" value="RNGMNOXGNASE"/>
</dbReference>
<dbReference type="EMBL" id="SMFV01000004">
    <property type="protein sequence ID" value="TCK04037.1"/>
    <property type="molecule type" value="Genomic_DNA"/>
</dbReference>
<proteinExistence type="predicted"/>
<evidence type="ECO:0000313" key="1">
    <source>
        <dbReference type="EMBL" id="TCK04037.1"/>
    </source>
</evidence>
<keyword evidence="2" id="KW-1185">Reference proteome</keyword>
<dbReference type="InterPro" id="IPR036188">
    <property type="entry name" value="FAD/NAD-bd_sf"/>
</dbReference>
<accession>A0A4R1G7I0</accession>
<reference evidence="1 2" key="1">
    <citation type="submission" date="2019-03" db="EMBL/GenBank/DDBJ databases">
        <title>Genomic Encyclopedia of Archaeal and Bacterial Type Strains, Phase II (KMG-II): from individual species to whole genera.</title>
        <authorList>
            <person name="Goeker M."/>
        </authorList>
    </citation>
    <scope>NUCLEOTIDE SEQUENCE [LARGE SCALE GENOMIC DNA]</scope>
    <source>
        <strain evidence="1 2">DSM 24425</strain>
    </source>
</reference>
<comment type="caution">
    <text evidence="1">The sequence shown here is derived from an EMBL/GenBank/DDBJ whole genome shotgun (WGS) entry which is preliminary data.</text>
</comment>
<dbReference type="InterPro" id="IPR011777">
    <property type="entry name" value="Geranylgeranyl_Rdtase_fam"/>
</dbReference>